<gene>
    <name evidence="12" type="primary">nth</name>
    <name evidence="14" type="ORF">SAMN02745134_02003</name>
</gene>
<keyword evidence="2 12" id="KW-0004">4Fe-4S</keyword>
<sequence length="210" mass="24165">MRKKDIQNVLKVLNDVYSDAECALNFRTPYELLVATILSAQCTDVRVNMVTEKLFKEYNTPLKMVELTEVELQEKIKTCGFYRNKAKNILETSRKLLFEFNSQVPSNMDDLTKLPGVGRKTANVVMSNAYNIPAIAVDTHVFRVSKRIGLAKGDTPLKVEEELMEVVPKKMWSKAHHFIIWHGRKICKARKPECNICPISNFCDYYKDIT</sequence>
<dbReference type="NCBIfam" id="TIGR01083">
    <property type="entry name" value="nth"/>
    <property type="match status" value="1"/>
</dbReference>
<evidence type="ECO:0000256" key="2">
    <source>
        <dbReference type="ARBA" id="ARBA00022485"/>
    </source>
</evidence>
<dbReference type="FunFam" id="1.10.1670.10:FF:000001">
    <property type="entry name" value="Endonuclease III"/>
    <property type="match status" value="1"/>
</dbReference>
<comment type="cofactor">
    <cofactor evidence="12">
        <name>[4Fe-4S] cluster</name>
        <dbReference type="ChEBI" id="CHEBI:49883"/>
    </cofactor>
    <text evidence="12">Binds 1 [4Fe-4S] cluster.</text>
</comment>
<dbReference type="OrthoDB" id="9800977at2"/>
<dbReference type="Pfam" id="PF10576">
    <property type="entry name" value="EndIII_4Fe-2S"/>
    <property type="match status" value="1"/>
</dbReference>
<keyword evidence="5 12" id="KW-0378">Hydrolase</keyword>
<evidence type="ECO:0000256" key="4">
    <source>
        <dbReference type="ARBA" id="ARBA00022763"/>
    </source>
</evidence>
<protein>
    <recommendedName>
        <fullName evidence="12">Endonuclease III</fullName>
        <ecNumber evidence="12">4.2.99.18</ecNumber>
    </recommendedName>
    <alternativeName>
        <fullName evidence="12">DNA-(apurinic or apyrimidinic site) lyase</fullName>
    </alternativeName>
</protein>
<evidence type="ECO:0000256" key="7">
    <source>
        <dbReference type="ARBA" id="ARBA00023014"/>
    </source>
</evidence>
<keyword evidence="8 12" id="KW-0238">DNA-binding</keyword>
<keyword evidence="10 12" id="KW-0456">Lyase</keyword>
<evidence type="ECO:0000313" key="15">
    <source>
        <dbReference type="Proteomes" id="UP000192468"/>
    </source>
</evidence>
<evidence type="ECO:0000256" key="9">
    <source>
        <dbReference type="ARBA" id="ARBA00023204"/>
    </source>
</evidence>
<dbReference type="EMBL" id="FWXH01000006">
    <property type="protein sequence ID" value="SMC23824.1"/>
    <property type="molecule type" value="Genomic_DNA"/>
</dbReference>
<evidence type="ECO:0000256" key="11">
    <source>
        <dbReference type="ARBA" id="ARBA00023295"/>
    </source>
</evidence>
<comment type="function">
    <text evidence="12">DNA repair enzyme that has both DNA N-glycosylase activity and AP-lyase activity. The DNA N-glycosylase activity releases various damaged pyrimidines from DNA by cleaving the N-glycosidic bond, leaving an AP (apurinic/apyrimidinic) site. The AP-lyase activity cleaves the phosphodiester bond 3' to the AP site by a beta-elimination, leaving a 3'-terminal unsaturated sugar and a product with a terminal 5'-phosphate.</text>
</comment>
<dbReference type="Pfam" id="PF00730">
    <property type="entry name" value="HhH-GPD"/>
    <property type="match status" value="1"/>
</dbReference>
<evidence type="ECO:0000256" key="3">
    <source>
        <dbReference type="ARBA" id="ARBA00022723"/>
    </source>
</evidence>
<dbReference type="Gene3D" id="1.10.340.30">
    <property type="entry name" value="Hypothetical protein, domain 2"/>
    <property type="match status" value="1"/>
</dbReference>
<dbReference type="CDD" id="cd00056">
    <property type="entry name" value="ENDO3c"/>
    <property type="match status" value="1"/>
</dbReference>
<dbReference type="EC" id="4.2.99.18" evidence="12"/>
<keyword evidence="15" id="KW-1185">Reference proteome</keyword>
<dbReference type="InterPro" id="IPR000445">
    <property type="entry name" value="HhH_motif"/>
</dbReference>
<dbReference type="SUPFAM" id="SSF48150">
    <property type="entry name" value="DNA-glycosylase"/>
    <property type="match status" value="1"/>
</dbReference>
<dbReference type="InterPro" id="IPR004036">
    <property type="entry name" value="Endonuclease-III-like_CS2"/>
</dbReference>
<dbReference type="GO" id="GO:0046872">
    <property type="term" value="F:metal ion binding"/>
    <property type="evidence" value="ECO:0007669"/>
    <property type="project" value="UniProtKB-KW"/>
</dbReference>
<dbReference type="GO" id="GO:0019104">
    <property type="term" value="F:DNA N-glycosylase activity"/>
    <property type="evidence" value="ECO:0007669"/>
    <property type="project" value="UniProtKB-UniRule"/>
</dbReference>
<dbReference type="InterPro" id="IPR023170">
    <property type="entry name" value="HhH_base_excis_C"/>
</dbReference>
<dbReference type="STRING" id="1121291.SAMN02745134_02003"/>
<dbReference type="GO" id="GO:0006285">
    <property type="term" value="P:base-excision repair, AP site formation"/>
    <property type="evidence" value="ECO:0007669"/>
    <property type="project" value="TreeGrafter"/>
</dbReference>
<proteinExistence type="inferred from homology"/>
<evidence type="ECO:0000259" key="13">
    <source>
        <dbReference type="SMART" id="SM00478"/>
    </source>
</evidence>
<feature type="binding site" evidence="12">
    <location>
        <position position="197"/>
    </location>
    <ligand>
        <name>[4Fe-4S] cluster</name>
        <dbReference type="ChEBI" id="CHEBI:49883"/>
    </ligand>
</feature>
<evidence type="ECO:0000256" key="12">
    <source>
        <dbReference type="HAMAP-Rule" id="MF_00942"/>
    </source>
</evidence>
<dbReference type="PROSITE" id="PS01155">
    <property type="entry name" value="ENDONUCLEASE_III_2"/>
    <property type="match status" value="1"/>
</dbReference>
<keyword evidence="6 12" id="KW-0408">Iron</keyword>
<dbReference type="InterPro" id="IPR003651">
    <property type="entry name" value="Endonuclease3_FeS-loop_motif"/>
</dbReference>
<accession>A0A1W1XJ77</accession>
<evidence type="ECO:0000256" key="8">
    <source>
        <dbReference type="ARBA" id="ARBA00023125"/>
    </source>
</evidence>
<evidence type="ECO:0000256" key="5">
    <source>
        <dbReference type="ARBA" id="ARBA00022801"/>
    </source>
</evidence>
<comment type="catalytic activity">
    <reaction evidence="12">
        <text>2'-deoxyribonucleotide-(2'-deoxyribose 5'-phosphate)-2'-deoxyribonucleotide-DNA = a 3'-end 2'-deoxyribonucleotide-(2,3-dehydro-2,3-deoxyribose 5'-phosphate)-DNA + a 5'-end 5'-phospho-2'-deoxyribonucleoside-DNA + H(+)</text>
        <dbReference type="Rhea" id="RHEA:66592"/>
        <dbReference type="Rhea" id="RHEA-COMP:13180"/>
        <dbReference type="Rhea" id="RHEA-COMP:16897"/>
        <dbReference type="Rhea" id="RHEA-COMP:17067"/>
        <dbReference type="ChEBI" id="CHEBI:15378"/>
        <dbReference type="ChEBI" id="CHEBI:136412"/>
        <dbReference type="ChEBI" id="CHEBI:157695"/>
        <dbReference type="ChEBI" id="CHEBI:167181"/>
        <dbReference type="EC" id="4.2.99.18"/>
    </reaction>
</comment>
<dbReference type="GO" id="GO:0051539">
    <property type="term" value="F:4 iron, 4 sulfur cluster binding"/>
    <property type="evidence" value="ECO:0007669"/>
    <property type="project" value="UniProtKB-UniRule"/>
</dbReference>
<dbReference type="PANTHER" id="PTHR10359:SF18">
    <property type="entry name" value="ENDONUCLEASE III"/>
    <property type="match status" value="1"/>
</dbReference>
<dbReference type="PIRSF" id="PIRSF001435">
    <property type="entry name" value="Nth"/>
    <property type="match status" value="1"/>
</dbReference>
<feature type="binding site" evidence="12">
    <location>
        <position position="194"/>
    </location>
    <ligand>
        <name>[4Fe-4S] cluster</name>
        <dbReference type="ChEBI" id="CHEBI:49883"/>
    </ligand>
</feature>
<dbReference type="SMART" id="SM00478">
    <property type="entry name" value="ENDO3c"/>
    <property type="match status" value="1"/>
</dbReference>
<dbReference type="FunFam" id="1.10.340.30:FF:000001">
    <property type="entry name" value="Endonuclease III"/>
    <property type="match status" value="1"/>
</dbReference>
<organism evidence="14 15">
    <name type="scientific">Clostridium acidisoli DSM 12555</name>
    <dbReference type="NCBI Taxonomy" id="1121291"/>
    <lineage>
        <taxon>Bacteria</taxon>
        <taxon>Bacillati</taxon>
        <taxon>Bacillota</taxon>
        <taxon>Clostridia</taxon>
        <taxon>Eubacteriales</taxon>
        <taxon>Clostridiaceae</taxon>
        <taxon>Clostridium</taxon>
    </lineage>
</organism>
<evidence type="ECO:0000256" key="6">
    <source>
        <dbReference type="ARBA" id="ARBA00023004"/>
    </source>
</evidence>
<feature type="binding site" evidence="12">
    <location>
        <position position="187"/>
    </location>
    <ligand>
        <name>[4Fe-4S] cluster</name>
        <dbReference type="ChEBI" id="CHEBI:49883"/>
    </ligand>
</feature>
<dbReference type="GO" id="GO:0003677">
    <property type="term" value="F:DNA binding"/>
    <property type="evidence" value="ECO:0007669"/>
    <property type="project" value="UniProtKB-UniRule"/>
</dbReference>
<keyword evidence="4 12" id="KW-0227">DNA damage</keyword>
<evidence type="ECO:0000256" key="1">
    <source>
        <dbReference type="ARBA" id="ARBA00008343"/>
    </source>
</evidence>
<dbReference type="RefSeq" id="WP_084115664.1">
    <property type="nucleotide sequence ID" value="NZ_FWXH01000006.1"/>
</dbReference>
<keyword evidence="3 12" id="KW-0479">Metal-binding</keyword>
<dbReference type="Proteomes" id="UP000192468">
    <property type="component" value="Unassembled WGS sequence"/>
</dbReference>
<keyword evidence="14" id="KW-0540">Nuclease</keyword>
<dbReference type="Pfam" id="PF00633">
    <property type="entry name" value="HHH"/>
    <property type="match status" value="1"/>
</dbReference>
<keyword evidence="14" id="KW-0255">Endonuclease</keyword>
<reference evidence="14 15" key="1">
    <citation type="submission" date="2017-04" db="EMBL/GenBank/DDBJ databases">
        <authorList>
            <person name="Afonso C.L."/>
            <person name="Miller P.J."/>
            <person name="Scott M.A."/>
            <person name="Spackman E."/>
            <person name="Goraichik I."/>
            <person name="Dimitrov K.M."/>
            <person name="Suarez D.L."/>
            <person name="Swayne D.E."/>
        </authorList>
    </citation>
    <scope>NUCLEOTIDE SEQUENCE [LARGE SCALE GENOMIC DNA]</scope>
    <source>
        <strain evidence="14 15">DSM 12555</strain>
    </source>
</reference>
<comment type="similarity">
    <text evidence="1 12">Belongs to the Nth/MutY family.</text>
</comment>
<feature type="binding site" evidence="12">
    <location>
        <position position="203"/>
    </location>
    <ligand>
        <name>[4Fe-4S] cluster</name>
        <dbReference type="ChEBI" id="CHEBI:49883"/>
    </ligand>
</feature>
<evidence type="ECO:0000313" key="14">
    <source>
        <dbReference type="EMBL" id="SMC23824.1"/>
    </source>
</evidence>
<dbReference type="InterPro" id="IPR003265">
    <property type="entry name" value="HhH-GPD_domain"/>
</dbReference>
<dbReference type="Gene3D" id="1.10.1670.10">
    <property type="entry name" value="Helix-hairpin-Helix base-excision DNA repair enzymes (C-terminal)"/>
    <property type="match status" value="1"/>
</dbReference>
<feature type="domain" description="HhH-GPD" evidence="13">
    <location>
        <begin position="38"/>
        <end position="185"/>
    </location>
</feature>
<dbReference type="PANTHER" id="PTHR10359">
    <property type="entry name" value="A/G-SPECIFIC ADENINE GLYCOSYLASE/ENDONUCLEASE III"/>
    <property type="match status" value="1"/>
</dbReference>
<dbReference type="SMART" id="SM00525">
    <property type="entry name" value="FES"/>
    <property type="match status" value="1"/>
</dbReference>
<dbReference type="HAMAP" id="MF_00942">
    <property type="entry name" value="Nth"/>
    <property type="match status" value="1"/>
</dbReference>
<keyword evidence="11 12" id="KW-0326">Glycosidase</keyword>
<dbReference type="InterPro" id="IPR005759">
    <property type="entry name" value="Nth"/>
</dbReference>
<evidence type="ECO:0000256" key="10">
    <source>
        <dbReference type="ARBA" id="ARBA00023239"/>
    </source>
</evidence>
<dbReference type="GO" id="GO:0140078">
    <property type="term" value="F:class I DNA-(apurinic or apyrimidinic site) endonuclease activity"/>
    <property type="evidence" value="ECO:0007669"/>
    <property type="project" value="UniProtKB-EC"/>
</dbReference>
<keyword evidence="7 12" id="KW-0411">Iron-sulfur</keyword>
<dbReference type="InterPro" id="IPR011257">
    <property type="entry name" value="DNA_glycosylase"/>
</dbReference>
<dbReference type="AlphaFoldDB" id="A0A1W1XJ77"/>
<name>A0A1W1XJ77_9CLOT</name>
<keyword evidence="9 12" id="KW-0234">DNA repair</keyword>